<dbReference type="GeneID" id="59148336"/>
<dbReference type="GO" id="GO:0006508">
    <property type="term" value="P:proteolysis"/>
    <property type="evidence" value="ECO:0007669"/>
    <property type="project" value="UniProtKB-KW"/>
</dbReference>
<gene>
    <name evidence="1" type="ORF">IG193_00530</name>
</gene>
<dbReference type="KEGG" id="thel:IG193_00530"/>
<dbReference type="Pfam" id="PF13650">
    <property type="entry name" value="Asp_protease_2"/>
    <property type="match status" value="1"/>
</dbReference>
<keyword evidence="1" id="KW-0645">Protease</keyword>
<evidence type="ECO:0000313" key="1">
    <source>
        <dbReference type="EMBL" id="QOJ78987.1"/>
    </source>
</evidence>
<reference evidence="1 2" key="1">
    <citation type="submission" date="2020-10" db="EMBL/GenBank/DDBJ databases">
        <title>Thermofilum lucidum 3507LT sp. nov. a novel member of Thermofilaceae family isolated from Chile hot spring, and proposal of description order Thermofilales.</title>
        <authorList>
            <person name="Zayulina K.S."/>
            <person name="Elcheninov A.G."/>
            <person name="Toshchakov S.V."/>
            <person name="Kublanov I.V."/>
        </authorList>
    </citation>
    <scope>NUCLEOTIDE SEQUENCE [LARGE SCALE GENOMIC DNA]</scope>
    <source>
        <strain evidence="1 2">3507LT</strain>
    </source>
</reference>
<accession>A0A7L9FGZ2</accession>
<evidence type="ECO:0000313" key="2">
    <source>
        <dbReference type="Proteomes" id="UP000594121"/>
    </source>
</evidence>
<dbReference type="InParanoid" id="A0A7L9FGZ2"/>
<dbReference type="InterPro" id="IPR021109">
    <property type="entry name" value="Peptidase_aspartic_dom_sf"/>
</dbReference>
<keyword evidence="2" id="KW-1185">Reference proteome</keyword>
<dbReference type="AlphaFoldDB" id="A0A7L9FGZ2"/>
<keyword evidence="1" id="KW-0378">Hydrolase</keyword>
<sequence length="119" mass="12959">MGHVYVTARVGDPLRTRVREVRTLVDTGATYPCLPEDLARELGLRPEFKTSAVLTDGRAVDAWYTTIYLEVLGRGDLVPARVFSVEEPLLGAFALEALGLAVDPSTGEVKPTRSFIARA</sequence>
<proteinExistence type="predicted"/>
<dbReference type="SUPFAM" id="SSF50630">
    <property type="entry name" value="Acid proteases"/>
    <property type="match status" value="1"/>
</dbReference>
<organism evidence="1 2">
    <name type="scientific">Infirmifilum lucidum</name>
    <dbReference type="NCBI Taxonomy" id="2776706"/>
    <lineage>
        <taxon>Archaea</taxon>
        <taxon>Thermoproteota</taxon>
        <taxon>Thermoprotei</taxon>
        <taxon>Thermofilales</taxon>
        <taxon>Thermofilaceae</taxon>
        <taxon>Infirmifilum</taxon>
    </lineage>
</organism>
<dbReference type="RefSeq" id="WP_192818959.1">
    <property type="nucleotide sequence ID" value="NZ_CP062310.1"/>
</dbReference>
<dbReference type="GO" id="GO:0008233">
    <property type="term" value="F:peptidase activity"/>
    <property type="evidence" value="ECO:0007669"/>
    <property type="project" value="UniProtKB-KW"/>
</dbReference>
<name>A0A7L9FGZ2_9CREN</name>
<dbReference type="Proteomes" id="UP000594121">
    <property type="component" value="Chromosome"/>
</dbReference>
<dbReference type="EMBL" id="CP062310">
    <property type="protein sequence ID" value="QOJ78987.1"/>
    <property type="molecule type" value="Genomic_DNA"/>
</dbReference>
<dbReference type="Gene3D" id="2.40.70.10">
    <property type="entry name" value="Acid Proteases"/>
    <property type="match status" value="1"/>
</dbReference>
<protein>
    <submittedName>
        <fullName evidence="1">Aspartyl protease family protein</fullName>
    </submittedName>
</protein>